<evidence type="ECO:0000313" key="3">
    <source>
        <dbReference type="Proteomes" id="UP000321046"/>
    </source>
</evidence>
<feature type="signal peptide" evidence="1">
    <location>
        <begin position="1"/>
        <end position="27"/>
    </location>
</feature>
<proteinExistence type="predicted"/>
<protein>
    <submittedName>
        <fullName evidence="2">Uncharacterized protein</fullName>
    </submittedName>
</protein>
<accession>A0A5C6XSJ9</accession>
<dbReference type="AlphaFoldDB" id="A0A5C6XSJ9"/>
<name>A0A5C6XSJ9_9DELT</name>
<gene>
    <name evidence="2" type="ORF">FRC96_02330</name>
</gene>
<dbReference type="PROSITE" id="PS51257">
    <property type="entry name" value="PROKAR_LIPOPROTEIN"/>
    <property type="match status" value="1"/>
</dbReference>
<dbReference type="EMBL" id="VOSL01000012">
    <property type="protein sequence ID" value="TXD42880.1"/>
    <property type="molecule type" value="Genomic_DNA"/>
</dbReference>
<organism evidence="2 3">
    <name type="scientific">Lujinxingia vulgaris</name>
    <dbReference type="NCBI Taxonomy" id="2600176"/>
    <lineage>
        <taxon>Bacteria</taxon>
        <taxon>Deltaproteobacteria</taxon>
        <taxon>Bradymonadales</taxon>
        <taxon>Lujinxingiaceae</taxon>
        <taxon>Lujinxingia</taxon>
    </lineage>
</organism>
<dbReference type="OrthoDB" id="5494596at2"/>
<dbReference type="Proteomes" id="UP000321046">
    <property type="component" value="Unassembled WGS sequence"/>
</dbReference>
<sequence length="331" mass="35898">MTRLIFVTTFALLVALASSCQSTSVQRSNAQGPPTQLRAGQVLEDARAPQGEAGHYQAPTLAERLALEEVIPQLLTALHDDSPNLATLDDRLLEAGLRLQLYPHGDHTFYALFEAGPTWRGSGVYLFRAGDDVQEVVIQSPHSYHDRGTDLIGLALFEALNVRAFYMNSLHRYHATADFRETDGSPSDICHNSASVFHHMSTAALTHAPELRIVQLHGFRARDQGQRAFDIIVSDGSDEPHAWTHAVVDTLASQLNPAAGVALFPRDTTALGATGNVLGRFANLHAPGRFVHLEFSDELRDALQDDITPLTTTLGALLKSPSAAGSPEQAE</sequence>
<comment type="caution">
    <text evidence="2">The sequence shown here is derived from an EMBL/GenBank/DDBJ whole genome shotgun (WGS) entry which is preliminary data.</text>
</comment>
<reference evidence="2 3" key="1">
    <citation type="submission" date="2019-08" db="EMBL/GenBank/DDBJ databases">
        <title>Bradymonadales sp. TMQ2.</title>
        <authorList>
            <person name="Liang Q."/>
        </authorList>
    </citation>
    <scope>NUCLEOTIDE SEQUENCE [LARGE SCALE GENOMIC DNA]</scope>
    <source>
        <strain evidence="2 3">TMQ2</strain>
    </source>
</reference>
<evidence type="ECO:0000313" key="2">
    <source>
        <dbReference type="EMBL" id="TXD42880.1"/>
    </source>
</evidence>
<keyword evidence="1" id="KW-0732">Signal</keyword>
<feature type="chain" id="PRO_5022946782" evidence="1">
    <location>
        <begin position="28"/>
        <end position="331"/>
    </location>
</feature>
<evidence type="ECO:0000256" key="1">
    <source>
        <dbReference type="SAM" id="SignalP"/>
    </source>
</evidence>
<dbReference type="RefSeq" id="WP_146972428.1">
    <property type="nucleotide sequence ID" value="NZ_VOSL01000012.1"/>
</dbReference>